<evidence type="ECO:0000256" key="2">
    <source>
        <dbReference type="RuleBase" id="RU363116"/>
    </source>
</evidence>
<proteinExistence type="inferred from homology"/>
<keyword evidence="5" id="KW-1185">Reference proteome</keyword>
<evidence type="ECO:0000256" key="3">
    <source>
        <dbReference type="SAM" id="MobiDB-lite"/>
    </source>
</evidence>
<dbReference type="Proteomes" id="UP000007648">
    <property type="component" value="Unassembled WGS sequence"/>
</dbReference>
<reference evidence="4" key="2">
    <citation type="submission" date="2025-08" db="UniProtKB">
        <authorList>
            <consortium name="Ensembl"/>
        </authorList>
    </citation>
    <scope>IDENTIFICATION</scope>
</reference>
<sequence>MEAAAAPVDREKSPSPRPDTPPPYSLHQPGYKGHRPYGLPIQTQPTSFPMYISRNGSQAPNTCQENQIWMPAPVPLVNCPPALEYLQQIKTIRVHQQIELLEILTGYETNNRYEVKNDSGQMIYFVTEDTDDIIRNRYRSSRPFTLRVTDSMDHEVMNIHRPYKFSCCCCCCCCCCDSMTQELEIESPPGSVIGYVRQNGSFCQGKFRIENERKDHLMNIISNCSCCCSDTVFKVKSLHKQTVGTIIREWPGPSTNITADTYDIYFELDDVKMKALILGACFLIDYMYFENKLKNSSRNSSDS</sequence>
<keyword evidence="2" id="KW-0449">Lipoprotein</keyword>
<dbReference type="GeneID" id="100927771"/>
<dbReference type="Ensembl" id="ENSSHAT00000020450.2">
    <property type="protein sequence ID" value="ENSSHAP00000020289.2"/>
    <property type="gene ID" value="ENSSHAG00000017207.2"/>
</dbReference>
<reference evidence="4 5" key="1">
    <citation type="journal article" date="2011" name="Proc. Natl. Acad. Sci. U.S.A.">
        <title>Genetic diversity and population structure of the endangered marsupial Sarcophilus harrisii (Tasmanian devil).</title>
        <authorList>
            <person name="Miller W."/>
            <person name="Hayes V.M."/>
            <person name="Ratan A."/>
            <person name="Petersen D.C."/>
            <person name="Wittekindt N.E."/>
            <person name="Miller J."/>
            <person name="Walenz B."/>
            <person name="Knight J."/>
            <person name="Qi J."/>
            <person name="Zhao F."/>
            <person name="Wang Q."/>
            <person name="Bedoya-Reina O.C."/>
            <person name="Katiyar N."/>
            <person name="Tomsho L.P."/>
            <person name="Kasson L.M."/>
            <person name="Hardie R.A."/>
            <person name="Woodbridge P."/>
            <person name="Tindall E.A."/>
            <person name="Bertelsen M.F."/>
            <person name="Dixon D."/>
            <person name="Pyecroft S."/>
            <person name="Helgen K.M."/>
            <person name="Lesk A.M."/>
            <person name="Pringle T.H."/>
            <person name="Patterson N."/>
            <person name="Zhang Y."/>
            <person name="Kreiss A."/>
            <person name="Woods G.M."/>
            <person name="Jones M.E."/>
            <person name="Schuster S.C."/>
        </authorList>
    </citation>
    <scope>NUCLEOTIDE SEQUENCE [LARGE SCALE GENOMIC DNA]</scope>
</reference>
<dbReference type="InterPro" id="IPR005552">
    <property type="entry name" value="Scramblase"/>
</dbReference>
<organism evidence="4 5">
    <name type="scientific">Sarcophilus harrisii</name>
    <name type="common">Tasmanian devil</name>
    <name type="synonym">Sarcophilus laniarius</name>
    <dbReference type="NCBI Taxonomy" id="9305"/>
    <lineage>
        <taxon>Eukaryota</taxon>
        <taxon>Metazoa</taxon>
        <taxon>Chordata</taxon>
        <taxon>Craniata</taxon>
        <taxon>Vertebrata</taxon>
        <taxon>Euteleostomi</taxon>
        <taxon>Mammalia</taxon>
        <taxon>Metatheria</taxon>
        <taxon>Dasyuromorphia</taxon>
        <taxon>Dasyuridae</taxon>
        <taxon>Sarcophilus</taxon>
    </lineage>
</organism>
<evidence type="ECO:0000256" key="1">
    <source>
        <dbReference type="ARBA" id="ARBA00005350"/>
    </source>
</evidence>
<comment type="cofactor">
    <cofactor evidence="2">
        <name>Ca(2+)</name>
        <dbReference type="ChEBI" id="CHEBI:29108"/>
    </cofactor>
</comment>
<comment type="function">
    <text evidence="2">May mediate accelerated ATP-independent bidirectional transbilayer migration of phospholipids upon binding calcium ions that results in a loss of phospholipid asymmetry in the plasma membrane.</text>
</comment>
<feature type="compositionally biased region" description="Pro residues" evidence="3">
    <location>
        <begin position="15"/>
        <end position="24"/>
    </location>
</feature>
<dbReference type="eggNOG" id="KOG0621">
    <property type="taxonomic scope" value="Eukaryota"/>
</dbReference>
<accession>G3WXY4</accession>
<gene>
    <name evidence="4" type="primary">PLSCR1</name>
</gene>
<reference evidence="4" key="3">
    <citation type="submission" date="2025-09" db="UniProtKB">
        <authorList>
            <consortium name="Ensembl"/>
        </authorList>
    </citation>
    <scope>IDENTIFICATION</scope>
</reference>
<dbReference type="CTD" id="5359"/>
<dbReference type="RefSeq" id="XP_023356528.1">
    <property type="nucleotide sequence ID" value="XM_023500760.2"/>
</dbReference>
<keyword evidence="2" id="KW-0106">Calcium</keyword>
<dbReference type="HOGENOM" id="CLU_053024_2_0_1"/>
<dbReference type="STRING" id="9305.ENSSHAP00000020289"/>
<dbReference type="GeneTree" id="ENSGT00940000161947"/>
<dbReference type="GO" id="GO:0017128">
    <property type="term" value="F:phospholipid scramblase activity"/>
    <property type="evidence" value="ECO:0007669"/>
    <property type="project" value="InterPro"/>
</dbReference>
<evidence type="ECO:0000313" key="5">
    <source>
        <dbReference type="Proteomes" id="UP000007648"/>
    </source>
</evidence>
<evidence type="ECO:0000313" key="4">
    <source>
        <dbReference type="Ensembl" id="ENSSHAP00000020289.2"/>
    </source>
</evidence>
<dbReference type="InParanoid" id="G3WXY4"/>
<dbReference type="GO" id="GO:0005886">
    <property type="term" value="C:plasma membrane"/>
    <property type="evidence" value="ECO:0007669"/>
    <property type="project" value="TreeGrafter"/>
</dbReference>
<protein>
    <recommendedName>
        <fullName evidence="2">Phospholipid scramblase</fullName>
    </recommendedName>
</protein>
<dbReference type="PANTHER" id="PTHR23248">
    <property type="entry name" value="PHOSPHOLIPID SCRAMBLASE-RELATED"/>
    <property type="match status" value="1"/>
</dbReference>
<dbReference type="PANTHER" id="PTHR23248:SF28">
    <property type="entry name" value="PHOSPHOLIPID SCRAMBLASE 4"/>
    <property type="match status" value="1"/>
</dbReference>
<dbReference type="Pfam" id="PF03803">
    <property type="entry name" value="Scramblase"/>
    <property type="match status" value="1"/>
</dbReference>
<feature type="region of interest" description="Disordered" evidence="3">
    <location>
        <begin position="1"/>
        <end position="39"/>
    </location>
</feature>
<keyword evidence="2" id="KW-0564">Palmitate</keyword>
<dbReference type="AlphaFoldDB" id="G3WXY4"/>
<comment type="similarity">
    <text evidence="1 2">Belongs to the phospholipid scramblase family.</text>
</comment>
<name>G3WXY4_SARHA</name>